<organism evidence="2 3">
    <name type="scientific">Halococcus saccharolyticus DSM 5350</name>
    <dbReference type="NCBI Taxonomy" id="1227455"/>
    <lineage>
        <taxon>Archaea</taxon>
        <taxon>Methanobacteriati</taxon>
        <taxon>Methanobacteriota</taxon>
        <taxon>Stenosarchaea group</taxon>
        <taxon>Halobacteria</taxon>
        <taxon>Halobacteriales</taxon>
        <taxon>Halococcaceae</taxon>
        <taxon>Halococcus</taxon>
    </lineage>
</organism>
<dbReference type="InParanoid" id="M0MGS1"/>
<accession>M0MGS1</accession>
<reference evidence="2 3" key="1">
    <citation type="journal article" date="2014" name="PLoS Genet.">
        <title>Phylogenetically driven sequencing of extremely halophilic archaea reveals strategies for static and dynamic osmo-response.</title>
        <authorList>
            <person name="Becker E.A."/>
            <person name="Seitzer P.M."/>
            <person name="Tritt A."/>
            <person name="Larsen D."/>
            <person name="Krusor M."/>
            <person name="Yao A.I."/>
            <person name="Wu D."/>
            <person name="Madern D."/>
            <person name="Eisen J.A."/>
            <person name="Darling A.E."/>
            <person name="Facciotti M.T."/>
        </authorList>
    </citation>
    <scope>NUCLEOTIDE SEQUENCE [LARGE SCALE GENOMIC DNA]</scope>
    <source>
        <strain evidence="2 3">DSM 5350</strain>
    </source>
</reference>
<protein>
    <submittedName>
        <fullName evidence="2">Resolvase domain-containing protein</fullName>
    </submittedName>
</protein>
<evidence type="ECO:0000313" key="3">
    <source>
        <dbReference type="Proteomes" id="UP000011669"/>
    </source>
</evidence>
<feature type="region of interest" description="Disordered" evidence="1">
    <location>
        <begin position="1"/>
        <end position="27"/>
    </location>
</feature>
<dbReference type="Proteomes" id="UP000011669">
    <property type="component" value="Unassembled WGS sequence"/>
</dbReference>
<gene>
    <name evidence="2" type="ORF">C449_13662</name>
</gene>
<evidence type="ECO:0000256" key="1">
    <source>
        <dbReference type="SAM" id="MobiDB-lite"/>
    </source>
</evidence>
<dbReference type="STRING" id="1227455.C449_13662"/>
<keyword evidence="3" id="KW-1185">Reference proteome</keyword>
<feature type="region of interest" description="Disordered" evidence="1">
    <location>
        <begin position="70"/>
        <end position="90"/>
    </location>
</feature>
<dbReference type="AlphaFoldDB" id="M0MGS1"/>
<comment type="caution">
    <text evidence="2">The sequence shown here is derived from an EMBL/GenBank/DDBJ whole genome shotgun (WGS) entry which is preliminary data.</text>
</comment>
<name>M0MGS1_9EURY</name>
<sequence>MPSSVRRGSLHGIHSRRRLWSRSDRTNRGKVKIRGASAIQIILARAEANYDIPFDNDQWRLERAKVDVDGRNSRRSMPRADTHPYRREGQNSSCLLEKAFGASDALDRTDVTIIR</sequence>
<feature type="compositionally biased region" description="Basic and acidic residues" evidence="1">
    <location>
        <begin position="70"/>
        <end position="89"/>
    </location>
</feature>
<dbReference type="PATRIC" id="fig|1227455.4.peg.2784"/>
<proteinExistence type="predicted"/>
<evidence type="ECO:0000313" key="2">
    <source>
        <dbReference type="EMBL" id="EMA43610.1"/>
    </source>
</evidence>
<dbReference type="EMBL" id="AOMD01000029">
    <property type="protein sequence ID" value="EMA43610.1"/>
    <property type="molecule type" value="Genomic_DNA"/>
</dbReference>